<evidence type="ECO:0000256" key="1">
    <source>
        <dbReference type="SAM" id="SignalP"/>
    </source>
</evidence>
<dbReference type="InterPro" id="IPR048661">
    <property type="entry name" value="CPL1-like"/>
</dbReference>
<dbReference type="AlphaFoldDB" id="A0A0C3QEN9"/>
<keyword evidence="4" id="KW-1185">Reference proteome</keyword>
<accession>A0A0C3QEN9</accession>
<reference evidence="4" key="2">
    <citation type="submission" date="2015-01" db="EMBL/GenBank/DDBJ databases">
        <title>Evolutionary Origins and Diversification of the Mycorrhizal Mutualists.</title>
        <authorList>
            <consortium name="DOE Joint Genome Institute"/>
            <consortium name="Mycorrhizal Genomics Consortium"/>
            <person name="Kohler A."/>
            <person name="Kuo A."/>
            <person name="Nagy L.G."/>
            <person name="Floudas D."/>
            <person name="Copeland A."/>
            <person name="Barry K.W."/>
            <person name="Cichocki N."/>
            <person name="Veneault-Fourrey C."/>
            <person name="LaButti K."/>
            <person name="Lindquist E.A."/>
            <person name="Lipzen A."/>
            <person name="Lundell T."/>
            <person name="Morin E."/>
            <person name="Murat C."/>
            <person name="Riley R."/>
            <person name="Ohm R."/>
            <person name="Sun H."/>
            <person name="Tunlid A."/>
            <person name="Henrissat B."/>
            <person name="Grigoriev I.V."/>
            <person name="Hibbett D.S."/>
            <person name="Martin F."/>
        </authorList>
    </citation>
    <scope>NUCLEOTIDE SEQUENCE [LARGE SCALE GENOMIC DNA]</scope>
    <source>
        <strain evidence="4">MUT 4182</strain>
    </source>
</reference>
<dbReference type="HOGENOM" id="CLU_058493_0_0_1"/>
<feature type="domain" description="Protein CPL1-like" evidence="2">
    <location>
        <begin position="204"/>
        <end position="266"/>
    </location>
</feature>
<reference evidence="3 4" key="1">
    <citation type="submission" date="2014-04" db="EMBL/GenBank/DDBJ databases">
        <authorList>
            <consortium name="DOE Joint Genome Institute"/>
            <person name="Kuo A."/>
            <person name="Girlanda M."/>
            <person name="Perotto S."/>
            <person name="Kohler A."/>
            <person name="Nagy L.G."/>
            <person name="Floudas D."/>
            <person name="Copeland A."/>
            <person name="Barry K.W."/>
            <person name="Cichocki N."/>
            <person name="Veneault-Fourrey C."/>
            <person name="LaButti K."/>
            <person name="Lindquist E.A."/>
            <person name="Lipzen A."/>
            <person name="Lundell T."/>
            <person name="Morin E."/>
            <person name="Murat C."/>
            <person name="Sun H."/>
            <person name="Tunlid A."/>
            <person name="Henrissat B."/>
            <person name="Grigoriev I.V."/>
            <person name="Hibbett D.S."/>
            <person name="Martin F."/>
            <person name="Nordberg H.P."/>
            <person name="Cantor M.N."/>
            <person name="Hua S.X."/>
        </authorList>
    </citation>
    <scope>NUCLEOTIDE SEQUENCE [LARGE SCALE GENOMIC DNA]</scope>
    <source>
        <strain evidence="3 4">MUT 4182</strain>
    </source>
</reference>
<organism evidence="3 4">
    <name type="scientific">Tulasnella calospora MUT 4182</name>
    <dbReference type="NCBI Taxonomy" id="1051891"/>
    <lineage>
        <taxon>Eukaryota</taxon>
        <taxon>Fungi</taxon>
        <taxon>Dikarya</taxon>
        <taxon>Basidiomycota</taxon>
        <taxon>Agaricomycotina</taxon>
        <taxon>Agaricomycetes</taxon>
        <taxon>Cantharellales</taxon>
        <taxon>Tulasnellaceae</taxon>
        <taxon>Tulasnella</taxon>
    </lineage>
</organism>
<dbReference type="InterPro" id="IPR038955">
    <property type="entry name" value="PriA/CPL1_fungi"/>
</dbReference>
<gene>
    <name evidence="3" type="ORF">M407DRAFT_21121</name>
</gene>
<dbReference type="Proteomes" id="UP000054248">
    <property type="component" value="Unassembled WGS sequence"/>
</dbReference>
<dbReference type="SMART" id="SM01411">
    <property type="entry name" value="Ephrin_rec_like"/>
    <property type="match status" value="2"/>
</dbReference>
<evidence type="ECO:0000259" key="2">
    <source>
        <dbReference type="Pfam" id="PF21671"/>
    </source>
</evidence>
<dbReference type="Gene3D" id="2.10.220.10">
    <property type="entry name" value="Hormone Receptor, Insulin-like Growth Factor Receptor 1, Chain A, domain 2"/>
    <property type="match status" value="1"/>
</dbReference>
<feature type="chain" id="PRO_5002168782" description="Protein CPL1-like domain-containing protein" evidence="1">
    <location>
        <begin position="21"/>
        <end position="280"/>
    </location>
</feature>
<dbReference type="Pfam" id="PF21671">
    <property type="entry name" value="CPL1-like"/>
    <property type="match status" value="1"/>
</dbReference>
<evidence type="ECO:0000313" key="4">
    <source>
        <dbReference type="Proteomes" id="UP000054248"/>
    </source>
</evidence>
<feature type="signal peptide" evidence="1">
    <location>
        <begin position="1"/>
        <end position="20"/>
    </location>
</feature>
<sequence length="280" mass="29340">MLFRAPTVLVAAFFAGLVLAERCQPGEYRDNSGKCHDCADGYISSNASPNGQPAYSCEPCPAGQSSNPAHTQCQKCEPGTANGVEGGTCEKCEPGYFNNVSGAKSCCQCCSGFYSNNPRTHCNKCAESKPYSFPGSNKNDDCVKPKDRTTEPEPVDSCDMVADNVCPNPTGGGPVGTAITRKKRTIYCTKGFDSCPHYSGRGGFECVDTQNDPESCGGCVSLDVKGKGTDCTAIDGVSVSRCVKGSCVIDSCGKGYAKSLDGSSCISAFNSQQAIRGRAF</sequence>
<evidence type="ECO:0000313" key="3">
    <source>
        <dbReference type="EMBL" id="KIO29695.1"/>
    </source>
</evidence>
<dbReference type="SUPFAM" id="SSF57184">
    <property type="entry name" value="Growth factor receptor domain"/>
    <property type="match status" value="1"/>
</dbReference>
<keyword evidence="1" id="KW-0732">Signal</keyword>
<dbReference type="InterPro" id="IPR009030">
    <property type="entry name" value="Growth_fac_rcpt_cys_sf"/>
</dbReference>
<proteinExistence type="predicted"/>
<dbReference type="EMBL" id="KN822979">
    <property type="protein sequence ID" value="KIO29695.1"/>
    <property type="molecule type" value="Genomic_DNA"/>
</dbReference>
<protein>
    <recommendedName>
        <fullName evidence="2">Protein CPL1-like domain-containing protein</fullName>
    </recommendedName>
</protein>
<dbReference type="PANTHER" id="PTHR35192">
    <property type="entry name" value="PROTEIN, PUTATIVE-RELATED"/>
    <property type="match status" value="1"/>
</dbReference>
<dbReference type="OrthoDB" id="439917at2759"/>
<dbReference type="PANTHER" id="PTHR35192:SF2">
    <property type="entry name" value="APPLE DOMAIN-CONTAINING PROTEIN"/>
    <property type="match status" value="1"/>
</dbReference>
<name>A0A0C3QEN9_9AGAM</name>